<comment type="caution">
    <text evidence="1">The sequence shown here is derived from an EMBL/GenBank/DDBJ whole genome shotgun (WGS) entry which is preliminary data.</text>
</comment>
<sequence>MSIQAVENRQQNDGNSRINVHKIMTDERTRGRYENYFQIEYLRKDMGEKGVQDLHAKLVMAIRSSAISAIGGGRVQNENKSRKMSDNTRSWLKESKSLMGAARACIRRGDMDGYLEYYRNHKIAHNKFCGITGQGEKADLTRGDCRKINIEHKWYLKTYEKAQS</sequence>
<evidence type="ECO:0000313" key="1">
    <source>
        <dbReference type="EMBL" id="CAG9330314.1"/>
    </source>
</evidence>
<evidence type="ECO:0000313" key="2">
    <source>
        <dbReference type="Proteomes" id="UP001162131"/>
    </source>
</evidence>
<name>A0AAU9JX42_9CILI</name>
<gene>
    <name evidence="1" type="ORF">BSTOLATCC_MIC51260</name>
</gene>
<organism evidence="1 2">
    <name type="scientific">Blepharisma stoltei</name>
    <dbReference type="NCBI Taxonomy" id="1481888"/>
    <lineage>
        <taxon>Eukaryota</taxon>
        <taxon>Sar</taxon>
        <taxon>Alveolata</taxon>
        <taxon>Ciliophora</taxon>
        <taxon>Postciliodesmatophora</taxon>
        <taxon>Heterotrichea</taxon>
        <taxon>Heterotrichida</taxon>
        <taxon>Blepharismidae</taxon>
        <taxon>Blepharisma</taxon>
    </lineage>
</organism>
<dbReference type="EMBL" id="CAJZBQ010000051">
    <property type="protein sequence ID" value="CAG9330314.1"/>
    <property type="molecule type" value="Genomic_DNA"/>
</dbReference>
<dbReference type="Proteomes" id="UP001162131">
    <property type="component" value="Unassembled WGS sequence"/>
</dbReference>
<protein>
    <submittedName>
        <fullName evidence="1">Uncharacterized protein</fullName>
    </submittedName>
</protein>
<reference evidence="1" key="1">
    <citation type="submission" date="2021-09" db="EMBL/GenBank/DDBJ databases">
        <authorList>
            <consortium name="AG Swart"/>
            <person name="Singh M."/>
            <person name="Singh A."/>
            <person name="Seah K."/>
            <person name="Emmerich C."/>
        </authorList>
    </citation>
    <scope>NUCLEOTIDE SEQUENCE</scope>
    <source>
        <strain evidence="1">ATCC30299</strain>
    </source>
</reference>
<accession>A0AAU9JX42</accession>
<keyword evidence="2" id="KW-1185">Reference proteome</keyword>
<proteinExistence type="predicted"/>
<dbReference type="AlphaFoldDB" id="A0AAU9JX42"/>